<dbReference type="EMBL" id="LAZR01012466">
    <property type="protein sequence ID" value="KKM26690.1"/>
    <property type="molecule type" value="Genomic_DNA"/>
</dbReference>
<feature type="transmembrane region" description="Helical" evidence="1">
    <location>
        <begin position="46"/>
        <end position="65"/>
    </location>
</feature>
<keyword evidence="1" id="KW-0472">Membrane</keyword>
<organism evidence="2">
    <name type="scientific">marine sediment metagenome</name>
    <dbReference type="NCBI Taxonomy" id="412755"/>
    <lineage>
        <taxon>unclassified sequences</taxon>
        <taxon>metagenomes</taxon>
        <taxon>ecological metagenomes</taxon>
    </lineage>
</organism>
<protein>
    <submittedName>
        <fullName evidence="2">Uncharacterized protein</fullName>
    </submittedName>
</protein>
<name>A0A0F9LGR6_9ZZZZ</name>
<evidence type="ECO:0000256" key="1">
    <source>
        <dbReference type="SAM" id="Phobius"/>
    </source>
</evidence>
<gene>
    <name evidence="2" type="ORF">LCGC14_1582240</name>
</gene>
<keyword evidence="1" id="KW-1133">Transmembrane helix</keyword>
<keyword evidence="1" id="KW-0812">Transmembrane</keyword>
<accession>A0A0F9LGR6</accession>
<feature type="transmembrane region" description="Helical" evidence="1">
    <location>
        <begin position="6"/>
        <end position="26"/>
    </location>
</feature>
<dbReference type="AlphaFoldDB" id="A0A0F9LGR6"/>
<evidence type="ECO:0000313" key="2">
    <source>
        <dbReference type="EMBL" id="KKM26690.1"/>
    </source>
</evidence>
<sequence>MDTISIVMVSIILCLLIPSIYIWYCVIKYQIEERKRNEMCKYRNRYIWLCQLGLSETAMCFNTYGSKMMEQAKTLGFSRLDL</sequence>
<proteinExistence type="predicted"/>
<comment type="caution">
    <text evidence="2">The sequence shown here is derived from an EMBL/GenBank/DDBJ whole genome shotgun (WGS) entry which is preliminary data.</text>
</comment>
<reference evidence="2" key="1">
    <citation type="journal article" date="2015" name="Nature">
        <title>Complex archaea that bridge the gap between prokaryotes and eukaryotes.</title>
        <authorList>
            <person name="Spang A."/>
            <person name="Saw J.H."/>
            <person name="Jorgensen S.L."/>
            <person name="Zaremba-Niedzwiedzka K."/>
            <person name="Martijn J."/>
            <person name="Lind A.E."/>
            <person name="van Eijk R."/>
            <person name="Schleper C."/>
            <person name="Guy L."/>
            <person name="Ettema T.J."/>
        </authorList>
    </citation>
    <scope>NUCLEOTIDE SEQUENCE</scope>
</reference>